<sequence length="94" mass="9444">MFSAAFWKDAIERAVKSFAGALAAWLATAGTGLLAVDWPTGLSLAGFAAVASVLTSITSAPFGTPSTASVIRPPQGAGLRARDNAGVALDGQRP</sequence>
<name>A0ABN2RJC6_9PSEU</name>
<proteinExistence type="predicted"/>
<keyword evidence="2" id="KW-0472">Membrane</keyword>
<protein>
    <recommendedName>
        <fullName evidence="5">Holin</fullName>
    </recommendedName>
</protein>
<feature type="transmembrane region" description="Helical" evidence="2">
    <location>
        <begin position="42"/>
        <end position="62"/>
    </location>
</feature>
<dbReference type="Proteomes" id="UP001501116">
    <property type="component" value="Unassembled WGS sequence"/>
</dbReference>
<keyword evidence="2" id="KW-1133">Transmembrane helix</keyword>
<reference evidence="3 4" key="1">
    <citation type="journal article" date="2019" name="Int. J. Syst. Evol. Microbiol.">
        <title>The Global Catalogue of Microorganisms (GCM) 10K type strain sequencing project: providing services to taxonomists for standard genome sequencing and annotation.</title>
        <authorList>
            <consortium name="The Broad Institute Genomics Platform"/>
            <consortium name="The Broad Institute Genome Sequencing Center for Infectious Disease"/>
            <person name="Wu L."/>
            <person name="Ma J."/>
        </authorList>
    </citation>
    <scope>NUCLEOTIDE SEQUENCE [LARGE SCALE GENOMIC DNA]</scope>
    <source>
        <strain evidence="3 4">JCM 14545</strain>
    </source>
</reference>
<evidence type="ECO:0000256" key="2">
    <source>
        <dbReference type="SAM" id="Phobius"/>
    </source>
</evidence>
<gene>
    <name evidence="3" type="ORF">GCM10009754_49910</name>
</gene>
<dbReference type="InterPro" id="IPR020109">
    <property type="entry name" value="Holin_r1t"/>
</dbReference>
<organism evidence="3 4">
    <name type="scientific">Amycolatopsis minnesotensis</name>
    <dbReference type="NCBI Taxonomy" id="337894"/>
    <lineage>
        <taxon>Bacteria</taxon>
        <taxon>Bacillati</taxon>
        <taxon>Actinomycetota</taxon>
        <taxon>Actinomycetes</taxon>
        <taxon>Pseudonocardiales</taxon>
        <taxon>Pseudonocardiaceae</taxon>
        <taxon>Amycolatopsis</taxon>
    </lineage>
</organism>
<dbReference type="EMBL" id="BAAANN010000020">
    <property type="protein sequence ID" value="GAA1970167.1"/>
    <property type="molecule type" value="Genomic_DNA"/>
</dbReference>
<keyword evidence="2" id="KW-0812">Transmembrane</keyword>
<dbReference type="RefSeq" id="WP_344423450.1">
    <property type="nucleotide sequence ID" value="NZ_BAAANN010000020.1"/>
</dbReference>
<keyword evidence="4" id="KW-1185">Reference proteome</keyword>
<evidence type="ECO:0000313" key="4">
    <source>
        <dbReference type="Proteomes" id="UP001501116"/>
    </source>
</evidence>
<evidence type="ECO:0000256" key="1">
    <source>
        <dbReference type="SAM" id="MobiDB-lite"/>
    </source>
</evidence>
<feature type="transmembrane region" description="Helical" evidence="2">
    <location>
        <begin position="18"/>
        <end position="36"/>
    </location>
</feature>
<evidence type="ECO:0008006" key="5">
    <source>
        <dbReference type="Google" id="ProtNLM"/>
    </source>
</evidence>
<comment type="caution">
    <text evidence="3">The sequence shown here is derived from an EMBL/GenBank/DDBJ whole genome shotgun (WGS) entry which is preliminary data.</text>
</comment>
<evidence type="ECO:0000313" key="3">
    <source>
        <dbReference type="EMBL" id="GAA1970167.1"/>
    </source>
</evidence>
<accession>A0ABN2RJC6</accession>
<dbReference type="Pfam" id="PF16945">
    <property type="entry name" value="Phage_r1t_holin"/>
    <property type="match status" value="1"/>
</dbReference>
<feature type="region of interest" description="Disordered" evidence="1">
    <location>
        <begin position="73"/>
        <end position="94"/>
    </location>
</feature>